<dbReference type="Proteomes" id="UP000054773">
    <property type="component" value="Unassembled WGS sequence"/>
</dbReference>
<dbReference type="STRING" id="448.Lery_1315"/>
<dbReference type="AlphaFoldDB" id="A0A0W0TS88"/>
<dbReference type="Gene3D" id="1.25.40.20">
    <property type="entry name" value="Ankyrin repeat-containing domain"/>
    <property type="match status" value="2"/>
</dbReference>
<evidence type="ECO:0000313" key="4">
    <source>
        <dbReference type="EMBL" id="KTC98261.1"/>
    </source>
</evidence>
<dbReference type="PANTHER" id="PTHR24123">
    <property type="entry name" value="ANKYRIN REPEAT-CONTAINING"/>
    <property type="match status" value="1"/>
</dbReference>
<evidence type="ECO:0000256" key="3">
    <source>
        <dbReference type="PROSITE-ProRule" id="PRU00023"/>
    </source>
</evidence>
<keyword evidence="1" id="KW-0677">Repeat</keyword>
<keyword evidence="5" id="KW-1185">Reference proteome</keyword>
<accession>A0A0W0TS88</accession>
<dbReference type="EMBL" id="LNYA01000023">
    <property type="protein sequence ID" value="KTC98261.1"/>
    <property type="molecule type" value="Genomic_DNA"/>
</dbReference>
<dbReference type="SUPFAM" id="SSF48403">
    <property type="entry name" value="Ankyrin repeat"/>
    <property type="match status" value="1"/>
</dbReference>
<sequence length="452" mass="51553">MDFKDLDHALLQGFEAFTQYIEKQLQDDEALLRKTFWNQGKMVDFLTYVIEKHDPDTNNLTGHVQYLLEKGANTTLNQPVHLVLKDKKLDLLPCLLEAQDKLQNKPKQAQKEKEVELIVDDNADVQTHSHFINGRDCDGRTILSRAVETGNIECLQRILRYRPLIDQADNIRLEEKIDRQMQPLHLAAFRDFGEGVKALLQAGANVDNPFGSRKRPALSIAAREIHVSALEALLEFAHKPEQLNYNDTLGSRPIDLLCDSLAKNTKTHEAIRGIAMLLCRGADMPRKEKDCQLLQTHRQELLNEILSYAGKNPELKPAILRTIHNKNHALHRVIYDTHSLSRSFKNLAGGYDELAGQIESLAENIPADAPVQLKEDEKKFAEFVKLYLKNIKDARFFNRWSGMLTKISEGEVTCWQQLHDYAYANPNSRTALVIKQMENTSHSVHVNLELVS</sequence>
<name>A0A0W0TS88_LEGER</name>
<dbReference type="PATRIC" id="fig|448.7.peg.1375"/>
<dbReference type="Pfam" id="PF12796">
    <property type="entry name" value="Ank_2"/>
    <property type="match status" value="1"/>
</dbReference>
<proteinExistence type="predicted"/>
<dbReference type="PROSITE" id="PS50297">
    <property type="entry name" value="ANK_REP_REGION"/>
    <property type="match status" value="1"/>
</dbReference>
<reference evidence="4 5" key="1">
    <citation type="submission" date="2015-11" db="EMBL/GenBank/DDBJ databases">
        <title>Genomic analysis of 38 Legionella species identifies large and diverse effector repertoires.</title>
        <authorList>
            <person name="Burstein D."/>
            <person name="Amaro F."/>
            <person name="Zusman T."/>
            <person name="Lifshitz Z."/>
            <person name="Cohen O."/>
            <person name="Gilbert J.A."/>
            <person name="Pupko T."/>
            <person name="Shuman H.A."/>
            <person name="Segal G."/>
        </authorList>
    </citation>
    <scope>NUCLEOTIDE SEQUENCE [LARGE SCALE GENOMIC DNA]</scope>
    <source>
        <strain evidence="4 5">SE-32A-C8</strain>
    </source>
</reference>
<gene>
    <name evidence="4" type="ORF">Lery_1315</name>
</gene>
<dbReference type="InterPro" id="IPR051165">
    <property type="entry name" value="Multifunctional_ANK_Repeat"/>
</dbReference>
<dbReference type="PROSITE" id="PS50088">
    <property type="entry name" value="ANK_REPEAT"/>
    <property type="match status" value="1"/>
</dbReference>
<evidence type="ECO:0000256" key="2">
    <source>
        <dbReference type="ARBA" id="ARBA00023043"/>
    </source>
</evidence>
<dbReference type="SMART" id="SM00248">
    <property type="entry name" value="ANK"/>
    <property type="match status" value="4"/>
</dbReference>
<dbReference type="InterPro" id="IPR036770">
    <property type="entry name" value="Ankyrin_rpt-contain_sf"/>
</dbReference>
<organism evidence="4 5">
    <name type="scientific">Legionella erythra</name>
    <dbReference type="NCBI Taxonomy" id="448"/>
    <lineage>
        <taxon>Bacteria</taxon>
        <taxon>Pseudomonadati</taxon>
        <taxon>Pseudomonadota</taxon>
        <taxon>Gammaproteobacteria</taxon>
        <taxon>Legionellales</taxon>
        <taxon>Legionellaceae</taxon>
        <taxon>Legionella</taxon>
    </lineage>
</organism>
<dbReference type="PANTHER" id="PTHR24123:SF33">
    <property type="entry name" value="PROTEIN HOS4"/>
    <property type="match status" value="1"/>
</dbReference>
<evidence type="ECO:0000256" key="1">
    <source>
        <dbReference type="ARBA" id="ARBA00022737"/>
    </source>
</evidence>
<dbReference type="OrthoDB" id="5634323at2"/>
<protein>
    <submittedName>
        <fullName evidence="4">Ankyrin repeat-containing protein</fullName>
    </submittedName>
</protein>
<keyword evidence="2 3" id="KW-0040">ANK repeat</keyword>
<dbReference type="RefSeq" id="WP_058526451.1">
    <property type="nucleotide sequence ID" value="NZ_CAAAHY010000024.1"/>
</dbReference>
<feature type="repeat" description="ANK" evidence="3">
    <location>
        <begin position="179"/>
        <end position="207"/>
    </location>
</feature>
<comment type="caution">
    <text evidence="4">The sequence shown here is derived from an EMBL/GenBank/DDBJ whole genome shotgun (WGS) entry which is preliminary data.</text>
</comment>
<evidence type="ECO:0000313" key="5">
    <source>
        <dbReference type="Proteomes" id="UP000054773"/>
    </source>
</evidence>
<dbReference type="InterPro" id="IPR002110">
    <property type="entry name" value="Ankyrin_rpt"/>
</dbReference>